<gene>
    <name evidence="2" type="ORF">V5O48_011708</name>
</gene>
<name>A0ABR3F591_9AGAR</name>
<proteinExistence type="predicted"/>
<organism evidence="2 3">
    <name type="scientific">Marasmius crinis-equi</name>
    <dbReference type="NCBI Taxonomy" id="585013"/>
    <lineage>
        <taxon>Eukaryota</taxon>
        <taxon>Fungi</taxon>
        <taxon>Dikarya</taxon>
        <taxon>Basidiomycota</taxon>
        <taxon>Agaricomycotina</taxon>
        <taxon>Agaricomycetes</taxon>
        <taxon>Agaricomycetidae</taxon>
        <taxon>Agaricales</taxon>
        <taxon>Marasmiineae</taxon>
        <taxon>Marasmiaceae</taxon>
        <taxon>Marasmius</taxon>
    </lineage>
</organism>
<feature type="region of interest" description="Disordered" evidence="1">
    <location>
        <begin position="1"/>
        <end position="23"/>
    </location>
</feature>
<keyword evidence="3" id="KW-1185">Reference proteome</keyword>
<evidence type="ECO:0000313" key="2">
    <source>
        <dbReference type="EMBL" id="KAL0570258.1"/>
    </source>
</evidence>
<evidence type="ECO:0000256" key="1">
    <source>
        <dbReference type="SAM" id="MobiDB-lite"/>
    </source>
</evidence>
<evidence type="ECO:0000313" key="3">
    <source>
        <dbReference type="Proteomes" id="UP001465976"/>
    </source>
</evidence>
<comment type="caution">
    <text evidence="2">The sequence shown here is derived from an EMBL/GenBank/DDBJ whole genome shotgun (WGS) entry which is preliminary data.</text>
</comment>
<reference evidence="2 3" key="1">
    <citation type="submission" date="2024-02" db="EMBL/GenBank/DDBJ databases">
        <title>A draft genome for the cacao thread blight pathogen Marasmius crinis-equi.</title>
        <authorList>
            <person name="Cohen S.P."/>
            <person name="Baruah I.K."/>
            <person name="Amoako-Attah I."/>
            <person name="Bukari Y."/>
            <person name="Meinhardt L.W."/>
            <person name="Bailey B.A."/>
        </authorList>
    </citation>
    <scope>NUCLEOTIDE SEQUENCE [LARGE SCALE GENOMIC DNA]</scope>
    <source>
        <strain evidence="2 3">GH-76</strain>
    </source>
</reference>
<sequence>MDIGGDVTQGRNSQELTKRRKFQEVEKEMKESLRARLGALRGKEDIGWESEGDKREETGVLREDEAATSSRVAKVAGCGLWDLETLNNESS</sequence>
<protein>
    <submittedName>
        <fullName evidence="2">Uncharacterized protein</fullName>
    </submittedName>
</protein>
<accession>A0ABR3F591</accession>
<dbReference type="EMBL" id="JBAHYK010000968">
    <property type="protein sequence ID" value="KAL0570258.1"/>
    <property type="molecule type" value="Genomic_DNA"/>
</dbReference>
<dbReference type="Proteomes" id="UP001465976">
    <property type="component" value="Unassembled WGS sequence"/>
</dbReference>